<organism evidence="1 2">
    <name type="scientific">Euplotes crassus</name>
    <dbReference type="NCBI Taxonomy" id="5936"/>
    <lineage>
        <taxon>Eukaryota</taxon>
        <taxon>Sar</taxon>
        <taxon>Alveolata</taxon>
        <taxon>Ciliophora</taxon>
        <taxon>Intramacronucleata</taxon>
        <taxon>Spirotrichea</taxon>
        <taxon>Hypotrichia</taxon>
        <taxon>Euplotida</taxon>
        <taxon>Euplotidae</taxon>
        <taxon>Moneuplotes</taxon>
    </lineage>
</organism>
<sequence length="52" mass="6110">MSCYDRVFQNESDFLIRCLLPISKIPKKLLILAYLCRLKNPCFLTIFEASLK</sequence>
<comment type="caution">
    <text evidence="1">The sequence shown here is derived from an EMBL/GenBank/DDBJ whole genome shotgun (WGS) entry which is preliminary data.</text>
</comment>
<accession>A0AAD1XLW6</accession>
<gene>
    <name evidence="1" type="ORF">ECRASSUSDP1_LOCUS16419</name>
</gene>
<evidence type="ECO:0000313" key="2">
    <source>
        <dbReference type="Proteomes" id="UP001295684"/>
    </source>
</evidence>
<protein>
    <submittedName>
        <fullName evidence="1">Uncharacterized protein</fullName>
    </submittedName>
</protein>
<dbReference type="EMBL" id="CAMPGE010016506">
    <property type="protein sequence ID" value="CAI2375059.1"/>
    <property type="molecule type" value="Genomic_DNA"/>
</dbReference>
<keyword evidence="2" id="KW-1185">Reference proteome</keyword>
<reference evidence="1" key="1">
    <citation type="submission" date="2023-07" db="EMBL/GenBank/DDBJ databases">
        <authorList>
            <consortium name="AG Swart"/>
            <person name="Singh M."/>
            <person name="Singh A."/>
            <person name="Seah K."/>
            <person name="Emmerich C."/>
        </authorList>
    </citation>
    <scope>NUCLEOTIDE SEQUENCE</scope>
    <source>
        <strain evidence="1">DP1</strain>
    </source>
</reference>
<dbReference type="Proteomes" id="UP001295684">
    <property type="component" value="Unassembled WGS sequence"/>
</dbReference>
<name>A0AAD1XLW6_EUPCR</name>
<evidence type="ECO:0000313" key="1">
    <source>
        <dbReference type="EMBL" id="CAI2375059.1"/>
    </source>
</evidence>
<proteinExistence type="predicted"/>
<dbReference type="AlphaFoldDB" id="A0AAD1XLW6"/>